<feature type="non-terminal residue" evidence="1">
    <location>
        <position position="90"/>
    </location>
</feature>
<name>A0ABD2MLD7_9CUCU</name>
<sequence>MKKSGKSPGPMFLGNRPSEDNGEIAHLFAEFFSEVFTAHHIVSPNFNIPEVLDLTTVSFSSAELFDGINSLKPSKPCGPDGIPSILLRNC</sequence>
<organism evidence="1 2">
    <name type="scientific">Cryptolaemus montrouzieri</name>
    <dbReference type="NCBI Taxonomy" id="559131"/>
    <lineage>
        <taxon>Eukaryota</taxon>
        <taxon>Metazoa</taxon>
        <taxon>Ecdysozoa</taxon>
        <taxon>Arthropoda</taxon>
        <taxon>Hexapoda</taxon>
        <taxon>Insecta</taxon>
        <taxon>Pterygota</taxon>
        <taxon>Neoptera</taxon>
        <taxon>Endopterygota</taxon>
        <taxon>Coleoptera</taxon>
        <taxon>Polyphaga</taxon>
        <taxon>Cucujiformia</taxon>
        <taxon>Coccinelloidea</taxon>
        <taxon>Coccinellidae</taxon>
        <taxon>Scymninae</taxon>
        <taxon>Scymnini</taxon>
        <taxon>Cryptolaemus</taxon>
    </lineage>
</organism>
<dbReference type="Proteomes" id="UP001516400">
    <property type="component" value="Unassembled WGS sequence"/>
</dbReference>
<accession>A0ABD2MLD7</accession>
<proteinExistence type="predicted"/>
<dbReference type="AlphaFoldDB" id="A0ABD2MLD7"/>
<comment type="caution">
    <text evidence="1">The sequence shown here is derived from an EMBL/GenBank/DDBJ whole genome shotgun (WGS) entry which is preliminary data.</text>
</comment>
<gene>
    <name evidence="1" type="ORF">HHI36_011299</name>
</gene>
<reference evidence="1 2" key="1">
    <citation type="journal article" date="2021" name="BMC Biol.">
        <title>Horizontally acquired antibacterial genes associated with adaptive radiation of ladybird beetles.</title>
        <authorList>
            <person name="Li H.S."/>
            <person name="Tang X.F."/>
            <person name="Huang Y.H."/>
            <person name="Xu Z.Y."/>
            <person name="Chen M.L."/>
            <person name="Du X.Y."/>
            <person name="Qiu B.Y."/>
            <person name="Chen P.T."/>
            <person name="Zhang W."/>
            <person name="Slipinski A."/>
            <person name="Escalona H.E."/>
            <person name="Waterhouse R.M."/>
            <person name="Zwick A."/>
            <person name="Pang H."/>
        </authorList>
    </citation>
    <scope>NUCLEOTIDE SEQUENCE [LARGE SCALE GENOMIC DNA]</scope>
    <source>
        <strain evidence="1">SYSU2018</strain>
    </source>
</reference>
<evidence type="ECO:0000313" key="1">
    <source>
        <dbReference type="EMBL" id="KAL3267160.1"/>
    </source>
</evidence>
<dbReference type="EMBL" id="JABFTP020000001">
    <property type="protein sequence ID" value="KAL3267160.1"/>
    <property type="molecule type" value="Genomic_DNA"/>
</dbReference>
<keyword evidence="2" id="KW-1185">Reference proteome</keyword>
<evidence type="ECO:0000313" key="2">
    <source>
        <dbReference type="Proteomes" id="UP001516400"/>
    </source>
</evidence>
<protein>
    <submittedName>
        <fullName evidence="1">Uncharacterized protein</fullName>
    </submittedName>
</protein>